<keyword evidence="1" id="KW-0812">Transmembrane</keyword>
<feature type="transmembrane region" description="Helical" evidence="1">
    <location>
        <begin position="74"/>
        <end position="94"/>
    </location>
</feature>
<keyword evidence="1" id="KW-0472">Membrane</keyword>
<feature type="transmembrane region" description="Helical" evidence="1">
    <location>
        <begin position="307"/>
        <end position="331"/>
    </location>
</feature>
<sequence>MPTIFDYFPLIRAQFFIKNLFLCNFITWSAKKQQFVPVFWSNVKYTLPLVCNTVQCATVLARMRSLISNGPKNIFFTQIISCCLSLSNIGHWAMGMACRRKSAEITAYFNGILITHAQYSKSLPARRGVKLRLRDIISTGKCMPGDISRGEMGRFGLCIGLFTQVVPTILLNMLVLMLPCAMPHFLRSTFPDCAANGKEFVWDFGIPTNWAWAVTLVDMFSSGYGMCLACVAVSFVFHCGVTCVADHLKRTRNSLKLQSILAYKQAQILTTAVNNINQVGNLPIMITDLTWVGITCFYAVIAHNSKLSVPALLFAIVLGVDCTFASSFVIYKAGADLYQLSQDVLQNWRGRKSMLKNRYLRRMKASCNVLKIKLGSAGNFIEKATPLIIFQFSMEQVASLLLISVKEKRNLHA</sequence>
<organism evidence="2 3">
    <name type="scientific">Folsomia candida</name>
    <name type="common">Springtail</name>
    <dbReference type="NCBI Taxonomy" id="158441"/>
    <lineage>
        <taxon>Eukaryota</taxon>
        <taxon>Metazoa</taxon>
        <taxon>Ecdysozoa</taxon>
        <taxon>Arthropoda</taxon>
        <taxon>Hexapoda</taxon>
        <taxon>Collembola</taxon>
        <taxon>Entomobryomorpha</taxon>
        <taxon>Isotomoidea</taxon>
        <taxon>Isotomidae</taxon>
        <taxon>Proisotominae</taxon>
        <taxon>Folsomia</taxon>
    </lineage>
</organism>
<feature type="transmembrane region" description="Helical" evidence="1">
    <location>
        <begin position="155"/>
        <end position="178"/>
    </location>
</feature>
<keyword evidence="3" id="KW-1185">Reference proteome</keyword>
<reference evidence="2 3" key="1">
    <citation type="submission" date="2015-12" db="EMBL/GenBank/DDBJ databases">
        <title>The genome of Folsomia candida.</title>
        <authorList>
            <person name="Faddeeva A."/>
            <person name="Derks M.F."/>
            <person name="Anvar Y."/>
            <person name="Smit S."/>
            <person name="Van Straalen N."/>
            <person name="Roelofs D."/>
        </authorList>
    </citation>
    <scope>NUCLEOTIDE SEQUENCE [LARGE SCALE GENOMIC DNA]</scope>
    <source>
        <strain evidence="2 3">VU population</strain>
        <tissue evidence="2">Whole body</tissue>
    </source>
</reference>
<feature type="transmembrane region" description="Helical" evidence="1">
    <location>
        <begin position="282"/>
        <end position="301"/>
    </location>
</feature>
<dbReference type="EMBL" id="LNIX01000001">
    <property type="protein sequence ID" value="OXA62691.1"/>
    <property type="molecule type" value="Genomic_DNA"/>
</dbReference>
<protein>
    <recommendedName>
        <fullName evidence="4">Odorant receptor</fullName>
    </recommendedName>
</protein>
<keyword evidence="1" id="KW-1133">Transmembrane helix</keyword>
<dbReference type="AlphaFoldDB" id="A0A226F0J3"/>
<evidence type="ECO:0008006" key="4">
    <source>
        <dbReference type="Google" id="ProtNLM"/>
    </source>
</evidence>
<proteinExistence type="predicted"/>
<gene>
    <name evidence="2" type="ORF">Fcan01_00742</name>
</gene>
<name>A0A226F0J3_FOLCA</name>
<accession>A0A226F0J3</accession>
<evidence type="ECO:0000313" key="2">
    <source>
        <dbReference type="EMBL" id="OXA62691.1"/>
    </source>
</evidence>
<evidence type="ECO:0000313" key="3">
    <source>
        <dbReference type="Proteomes" id="UP000198287"/>
    </source>
</evidence>
<feature type="transmembrane region" description="Helical" evidence="1">
    <location>
        <begin position="223"/>
        <end position="245"/>
    </location>
</feature>
<dbReference type="Proteomes" id="UP000198287">
    <property type="component" value="Unassembled WGS sequence"/>
</dbReference>
<comment type="caution">
    <text evidence="2">The sequence shown here is derived from an EMBL/GenBank/DDBJ whole genome shotgun (WGS) entry which is preliminary data.</text>
</comment>
<evidence type="ECO:0000256" key="1">
    <source>
        <dbReference type="SAM" id="Phobius"/>
    </source>
</evidence>